<dbReference type="OrthoDB" id="8480302at2"/>
<dbReference type="Gene3D" id="3.30.70.790">
    <property type="entry name" value="UreE, C-terminal domain"/>
    <property type="match status" value="1"/>
</dbReference>
<dbReference type="Proteomes" id="UP000251835">
    <property type="component" value="Unassembled WGS sequence"/>
</dbReference>
<accession>A0A7L4UQJ7</accession>
<evidence type="ECO:0000259" key="1">
    <source>
        <dbReference type="Pfam" id="PF09413"/>
    </source>
</evidence>
<name>A0A7L4UQJ7_BALHA</name>
<evidence type="ECO:0000313" key="3">
    <source>
        <dbReference type="Proteomes" id="UP000251835"/>
    </source>
</evidence>
<protein>
    <submittedName>
        <fullName evidence="2">Putative signal transducing protein</fullName>
    </submittedName>
</protein>
<dbReference type="EMBL" id="QENZ01000003">
    <property type="protein sequence ID" value="PVX52023.1"/>
    <property type="molecule type" value="Genomic_DNA"/>
</dbReference>
<feature type="domain" description="DUF2007" evidence="1">
    <location>
        <begin position="11"/>
        <end position="70"/>
    </location>
</feature>
<dbReference type="InterPro" id="IPR018551">
    <property type="entry name" value="DUF2007"/>
</dbReference>
<dbReference type="RefSeq" id="WP_116495585.1">
    <property type="nucleotide sequence ID" value="NZ_QENZ01000003.1"/>
</dbReference>
<comment type="caution">
    <text evidence="2">The sequence shown here is derived from an EMBL/GenBank/DDBJ whole genome shotgun (WGS) entry which is preliminary data.</text>
</comment>
<dbReference type="SUPFAM" id="SSF54913">
    <property type="entry name" value="GlnB-like"/>
    <property type="match status" value="1"/>
</dbReference>
<dbReference type="AlphaFoldDB" id="A0A7L4UQJ7"/>
<reference evidence="2 3" key="1">
    <citation type="submission" date="2018-05" db="EMBL/GenBank/DDBJ databases">
        <title>Genomic Encyclopedia of Type Strains, Phase IV (KMG-IV): sequencing the most valuable type-strain genomes for metagenomic binning, comparative biology and taxonomic classification.</title>
        <authorList>
            <person name="Goeker M."/>
        </authorList>
    </citation>
    <scope>NUCLEOTIDE SEQUENCE [LARGE SCALE GENOMIC DNA]</scope>
    <source>
        <strain evidence="2 3">DSM 28579</strain>
    </source>
</reference>
<dbReference type="InterPro" id="IPR011322">
    <property type="entry name" value="N-reg_PII-like_a/b"/>
</dbReference>
<dbReference type="Pfam" id="PF09413">
    <property type="entry name" value="DUF2007"/>
    <property type="match status" value="1"/>
</dbReference>
<keyword evidence="3" id="KW-1185">Reference proteome</keyword>
<organism evidence="2 3">
    <name type="scientific">Balneicella halophila</name>
    <dbReference type="NCBI Taxonomy" id="1537566"/>
    <lineage>
        <taxon>Bacteria</taxon>
        <taxon>Pseudomonadati</taxon>
        <taxon>Bacteroidota</taxon>
        <taxon>Bacteroidia</taxon>
        <taxon>Bacteroidales</taxon>
        <taxon>Balneicellaceae</taxon>
        <taxon>Balneicella</taxon>
    </lineage>
</organism>
<proteinExistence type="predicted"/>
<sequence>MELITLETVYTNEVDASLIKHKLENNDIPCVLIDTNMVGLYSIYNPAIGGIKIKVRKEDYEKALKIIEEVSE</sequence>
<gene>
    <name evidence="2" type="ORF">C7377_0318</name>
</gene>
<evidence type="ECO:0000313" key="2">
    <source>
        <dbReference type="EMBL" id="PVX52023.1"/>
    </source>
</evidence>